<dbReference type="Proteomes" id="UP000803884">
    <property type="component" value="Unassembled WGS sequence"/>
</dbReference>
<sequence>MFQPSSRRAKTAPSHYPRVPFHLLRFGQLLASLIVGGIMSFFMWHLTHDHWQTPWTFILLMASSLFSVAALAVTIVLHCFVGLKPDFNIAVNGFLSVLWVVSWSLLTWYMSPTLSHYCDVEHWQEDAGIMVCRIYKALFTFAFLGTVSTLAALCLDFYVRRKNNKRGMYRLHDLDTKPQESGAPRGPFTDDGPSYGSGGIAEPRDSDAWEAPRPSMGPYSEQSGQRHGYAVPEGQFDYDDTRYYGGHEERR</sequence>
<evidence type="ECO:0008006" key="5">
    <source>
        <dbReference type="Google" id="ProtNLM"/>
    </source>
</evidence>
<evidence type="ECO:0000313" key="4">
    <source>
        <dbReference type="Proteomes" id="UP000803884"/>
    </source>
</evidence>
<keyword evidence="2" id="KW-1133">Transmembrane helix</keyword>
<organism evidence="3 4">
    <name type="scientific">Cladosporium halotolerans</name>
    <dbReference type="NCBI Taxonomy" id="1052096"/>
    <lineage>
        <taxon>Eukaryota</taxon>
        <taxon>Fungi</taxon>
        <taxon>Dikarya</taxon>
        <taxon>Ascomycota</taxon>
        <taxon>Pezizomycotina</taxon>
        <taxon>Dothideomycetes</taxon>
        <taxon>Dothideomycetidae</taxon>
        <taxon>Cladosporiales</taxon>
        <taxon>Cladosporiaceae</taxon>
        <taxon>Cladosporium</taxon>
    </lineage>
</organism>
<gene>
    <name evidence="3" type="ORF">WHR41_05227</name>
</gene>
<feature type="transmembrane region" description="Helical" evidence="2">
    <location>
        <begin position="89"/>
        <end position="110"/>
    </location>
</feature>
<feature type="region of interest" description="Disordered" evidence="1">
    <location>
        <begin position="172"/>
        <end position="251"/>
    </location>
</feature>
<keyword evidence="2" id="KW-0472">Membrane</keyword>
<feature type="transmembrane region" description="Helical" evidence="2">
    <location>
        <begin position="55"/>
        <end position="77"/>
    </location>
</feature>
<keyword evidence="4" id="KW-1185">Reference proteome</keyword>
<proteinExistence type="predicted"/>
<dbReference type="GeneID" id="96006670"/>
<dbReference type="AlphaFoldDB" id="A0AB34KNF7"/>
<comment type="caution">
    <text evidence="3">The sequence shown here is derived from an EMBL/GenBank/DDBJ whole genome shotgun (WGS) entry which is preliminary data.</text>
</comment>
<evidence type="ECO:0000256" key="2">
    <source>
        <dbReference type="SAM" id="Phobius"/>
    </source>
</evidence>
<feature type="compositionally biased region" description="Basic and acidic residues" evidence="1">
    <location>
        <begin position="239"/>
        <end position="251"/>
    </location>
</feature>
<keyword evidence="2" id="KW-0812">Transmembrane</keyword>
<protein>
    <recommendedName>
        <fullName evidence="5">MARVEL domain-containing protein</fullName>
    </recommendedName>
</protein>
<evidence type="ECO:0000313" key="3">
    <source>
        <dbReference type="EMBL" id="KAL1586557.1"/>
    </source>
</evidence>
<evidence type="ECO:0000256" key="1">
    <source>
        <dbReference type="SAM" id="MobiDB-lite"/>
    </source>
</evidence>
<reference evidence="3 4" key="1">
    <citation type="journal article" date="2020" name="Microbiol. Resour. Announc.">
        <title>Draft Genome Sequence of a Cladosporium Species Isolated from the Mesophotic Ascidian Didemnum maculosum.</title>
        <authorList>
            <person name="Gioti A."/>
            <person name="Siaperas R."/>
            <person name="Nikolaivits E."/>
            <person name="Le Goff G."/>
            <person name="Ouazzani J."/>
            <person name="Kotoulas G."/>
            <person name="Topakas E."/>
        </authorList>
    </citation>
    <scope>NUCLEOTIDE SEQUENCE [LARGE SCALE GENOMIC DNA]</scope>
    <source>
        <strain evidence="3 4">TM138-S3</strain>
    </source>
</reference>
<name>A0AB34KNF7_9PEZI</name>
<dbReference type="RefSeq" id="XP_069229662.1">
    <property type="nucleotide sequence ID" value="XM_069373832.1"/>
</dbReference>
<feature type="transmembrane region" description="Helical" evidence="2">
    <location>
        <begin position="137"/>
        <end position="159"/>
    </location>
</feature>
<accession>A0AB34KNF7</accession>
<feature type="transmembrane region" description="Helical" evidence="2">
    <location>
        <begin position="21"/>
        <end position="43"/>
    </location>
</feature>
<dbReference type="EMBL" id="JAAQHG020000014">
    <property type="protein sequence ID" value="KAL1586557.1"/>
    <property type="molecule type" value="Genomic_DNA"/>
</dbReference>